<proteinExistence type="predicted"/>
<sequence precursor="true">MKRYILWIALALAGLMGFATDAWAKKAKKPKPQAYFVRVDPSVHAGEVWKVKIDILDAQPGETFTYHWQSGFPHDNTWVHLEDNAVYSGTHTSEFGFKTKVGATKGWALPFRCKIVGSKSGKFYSNEIMMPDVIPSESGGKARAYIVHIGSSVYAGEVWKVKLDILNAQPGETFTYHWQSGFPQDNTWYHLGDNAVYSGTHTSEFGFKTKVGATKGFPIPFRCKIVGSKSGKFYSTEIMMPDPIPDKDHPTAGKYKEDYPKYIGNGVIEVKWWPGEDNATQQKDLRYLVTWRKKPGNTWYESNIYENITSYMITNVDPDAKYEVLVIVSDKTGNRKFYPYKTVSTFSAPTAGKYVAGYPKAISPYGIKLQWEPATDGTTVKPLKYQVQWMKASESYWSMGYRSEEKAGMTKYIIGGLMENTEYLMRVRVVNANGAEAFYRHAVVKTPSVAYFEQPKFKDKRISVVEKRDRAVTLQWKPAQAGWKPKSELRYKVFEKDVWKLRWVFLGEVVGKTEYTVTGLVPDTYYRMFATVVNEEGRSTDQTNYAEFRTEKKRDEIRPTFDEGAQVTVDEVTETSITLSWPQGKDNETKDEKMRYTIMVDKRGYANPKTRTHTFTDLEPGSTHKYWVYALDERGNRSKPLFVTVTTKTPAPPDLYPPSVSESGAFGATFKQPTLRSGSGLKQVSVTPAENALKLSWSAAVDDVTPVPELFYEVFVKKSAEAVWPAKPLGTNKLTHTLTGLTPGTEYDVCVTVYDKTGKHTDYPWVLKAKTKPSVVIPHPASVDIAPGVLDLQVSASARLTATVLPENVADKSVTWSSNLPDIALVNPTTGEVTALAVGKAEITATANDKAGGTKKKTIGVNVYEGAMTQRLVTEVRIMPADLTLYEGEEMDYTEDVQPAEADDKELTWTSSDPTVATIAAGGHVKALKAGTTTITATADDGSGAYGQARITVRPKAEAAERKATGIVVDQKKCILKEKATTMLTARVLPVTAADKGFRWSSSDPRVASVNSDGVVTAHLPGGTALIRATADDGGWTDYCVIKVEGTSVQLTPNVFTLEPGESLELQATTQPWDSPMTKSFSSNNLSVAEVDKDGVVKAKAVGDATITVTLSGGQKATCNITVKKGGEGNANELIVDDSNSRVWAADGILYLSTEQPIDVEVFSFSGLLLKKFKASTGTTPVEHLPTGLYVVRVGQQTTKVVIR</sequence>
<dbReference type="InterPro" id="IPR013783">
    <property type="entry name" value="Ig-like_fold"/>
</dbReference>
<dbReference type="SUPFAM" id="SSF49373">
    <property type="entry name" value="Invasin/intimin cell-adhesion fragments"/>
    <property type="match status" value="4"/>
</dbReference>
<evidence type="ECO:0000259" key="2">
    <source>
        <dbReference type="PROSITE" id="PS50853"/>
    </source>
</evidence>
<name>A0A1D3UVF0_TANFO</name>
<dbReference type="Proteomes" id="UP000182057">
    <property type="component" value="Unassembled WGS sequence"/>
</dbReference>
<dbReference type="SMART" id="SM00060">
    <property type="entry name" value="FN3"/>
    <property type="match status" value="5"/>
</dbReference>
<dbReference type="EMBL" id="FMMM01000078">
    <property type="protein sequence ID" value="SCQ24170.1"/>
    <property type="molecule type" value="Genomic_DNA"/>
</dbReference>
<dbReference type="GeneID" id="34759660"/>
<reference evidence="3 4" key="1">
    <citation type="submission" date="2016-09" db="EMBL/GenBank/DDBJ databases">
        <authorList>
            <person name="Capua I."/>
            <person name="De Benedictis P."/>
            <person name="Joannis T."/>
            <person name="Lombin L.H."/>
            <person name="Cattoli G."/>
        </authorList>
    </citation>
    <scope>NUCLEOTIDE SEQUENCE [LARGE SCALE GENOMIC DNA]</scope>
    <source>
        <strain evidence="3 4">UB20</strain>
    </source>
</reference>
<feature type="domain" description="Fibronectin type-III" evidence="2">
    <location>
        <begin position="458"/>
        <end position="553"/>
    </location>
</feature>
<dbReference type="GO" id="GO:0016020">
    <property type="term" value="C:membrane"/>
    <property type="evidence" value="ECO:0007669"/>
    <property type="project" value="UniProtKB-SubCell"/>
</dbReference>
<dbReference type="SUPFAM" id="SSF49265">
    <property type="entry name" value="Fibronectin type III"/>
    <property type="match status" value="4"/>
</dbReference>
<dbReference type="InterPro" id="IPR003961">
    <property type="entry name" value="FN3_dom"/>
</dbReference>
<dbReference type="PANTHER" id="PTHR46957:SF3">
    <property type="entry name" value="CYTOKINE RECEPTOR"/>
    <property type="match status" value="1"/>
</dbReference>
<feature type="domain" description="Fibronectin type-III" evidence="2">
    <location>
        <begin position="563"/>
        <end position="652"/>
    </location>
</feature>
<gene>
    <name evidence="3" type="ORF">TFUB20_02343</name>
</gene>
<accession>A0A1D3UVF0</accession>
<dbReference type="RefSeq" id="WP_014225977.1">
    <property type="nucleotide sequence ID" value="NZ_CAUVBS010000001.1"/>
</dbReference>
<evidence type="ECO:0000313" key="4">
    <source>
        <dbReference type="Proteomes" id="UP000182057"/>
    </source>
</evidence>
<dbReference type="OrthoDB" id="1029694at2"/>
<dbReference type="Pfam" id="PF02368">
    <property type="entry name" value="Big_2"/>
    <property type="match status" value="4"/>
</dbReference>
<feature type="signal peptide" evidence="1">
    <location>
        <begin position="1"/>
        <end position="24"/>
    </location>
</feature>
<protein>
    <submittedName>
        <fullName evidence="3">Bacterial Ig-like domain (Group 2)</fullName>
    </submittedName>
</protein>
<dbReference type="AlphaFoldDB" id="A0A1D3UVF0"/>
<dbReference type="SMART" id="SM00635">
    <property type="entry name" value="BID_2"/>
    <property type="match status" value="4"/>
</dbReference>
<dbReference type="CDD" id="cd00063">
    <property type="entry name" value="FN3"/>
    <property type="match status" value="5"/>
</dbReference>
<feature type="chain" id="PRO_5008922744" evidence="1">
    <location>
        <begin position="25"/>
        <end position="1204"/>
    </location>
</feature>
<dbReference type="PANTHER" id="PTHR46957">
    <property type="entry name" value="CYTOKINE RECEPTOR"/>
    <property type="match status" value="1"/>
</dbReference>
<feature type="domain" description="Fibronectin type-III" evidence="2">
    <location>
        <begin position="677"/>
        <end position="774"/>
    </location>
</feature>
<dbReference type="Pfam" id="PF00041">
    <property type="entry name" value="fn3"/>
    <property type="match status" value="3"/>
</dbReference>
<dbReference type="InterPro" id="IPR050713">
    <property type="entry name" value="RTP_Phos/Ushers"/>
</dbReference>
<dbReference type="PROSITE" id="PS50853">
    <property type="entry name" value="FN3"/>
    <property type="match status" value="4"/>
</dbReference>
<feature type="domain" description="Fibronectin type-III" evidence="2">
    <location>
        <begin position="348"/>
        <end position="449"/>
    </location>
</feature>
<organism evidence="3 4">
    <name type="scientific">Tannerella forsythia</name>
    <name type="common">Bacteroides forsythus</name>
    <dbReference type="NCBI Taxonomy" id="28112"/>
    <lineage>
        <taxon>Bacteria</taxon>
        <taxon>Pseudomonadati</taxon>
        <taxon>Bacteroidota</taxon>
        <taxon>Bacteroidia</taxon>
        <taxon>Bacteroidales</taxon>
        <taxon>Tannerellaceae</taxon>
        <taxon>Tannerella</taxon>
    </lineage>
</organism>
<evidence type="ECO:0000313" key="3">
    <source>
        <dbReference type="EMBL" id="SCQ24170.1"/>
    </source>
</evidence>
<dbReference type="InterPro" id="IPR036116">
    <property type="entry name" value="FN3_sf"/>
</dbReference>
<keyword evidence="1" id="KW-0732">Signal</keyword>
<dbReference type="Gene3D" id="2.60.40.10">
    <property type="entry name" value="Immunoglobulins"/>
    <property type="match status" value="5"/>
</dbReference>
<evidence type="ECO:0000256" key="1">
    <source>
        <dbReference type="SAM" id="SignalP"/>
    </source>
</evidence>
<dbReference type="Gene3D" id="2.60.40.1080">
    <property type="match status" value="4"/>
</dbReference>
<dbReference type="InterPro" id="IPR008964">
    <property type="entry name" value="Invasin/intimin_cell_adhesion"/>
</dbReference>
<dbReference type="InterPro" id="IPR003343">
    <property type="entry name" value="Big_2"/>
</dbReference>